<dbReference type="InterPro" id="IPR039539">
    <property type="entry name" value="Ras_GTPase_bind_prot"/>
</dbReference>
<dbReference type="PANTHER" id="PTHR10693:SF20">
    <property type="entry name" value="AT27578P"/>
    <property type="match status" value="1"/>
</dbReference>
<feature type="compositionally biased region" description="Low complexity" evidence="3">
    <location>
        <begin position="464"/>
        <end position="484"/>
    </location>
</feature>
<dbReference type="VEuPathDB" id="FungiDB:BCV72DRAFT_336565"/>
<feature type="compositionally biased region" description="Low complexity" evidence="3">
    <location>
        <begin position="167"/>
        <end position="193"/>
    </location>
</feature>
<feature type="compositionally biased region" description="Basic and acidic residues" evidence="3">
    <location>
        <begin position="194"/>
        <end position="229"/>
    </location>
</feature>
<accession>A0A1X0R090</accession>
<dbReference type="Proteomes" id="UP000242414">
    <property type="component" value="Unassembled WGS sequence"/>
</dbReference>
<dbReference type="InterPro" id="IPR035979">
    <property type="entry name" value="RBD_domain_sf"/>
</dbReference>
<feature type="compositionally biased region" description="Polar residues" evidence="3">
    <location>
        <begin position="1"/>
        <end position="10"/>
    </location>
</feature>
<evidence type="ECO:0000259" key="4">
    <source>
        <dbReference type="PROSITE" id="PS50102"/>
    </source>
</evidence>
<feature type="domain" description="RRM" evidence="4">
    <location>
        <begin position="391"/>
        <end position="470"/>
    </location>
</feature>
<dbReference type="CDD" id="cd00780">
    <property type="entry name" value="NTF2"/>
    <property type="match status" value="1"/>
</dbReference>
<keyword evidence="1 2" id="KW-0694">RNA-binding</keyword>
<protein>
    <submittedName>
        <fullName evidence="6">NTF2-domain-containing protein</fullName>
    </submittedName>
</protein>
<dbReference type="Pfam" id="PF02136">
    <property type="entry name" value="NTF2"/>
    <property type="match status" value="1"/>
</dbReference>
<dbReference type="GO" id="GO:1990904">
    <property type="term" value="C:ribonucleoprotein complex"/>
    <property type="evidence" value="ECO:0007669"/>
    <property type="project" value="TreeGrafter"/>
</dbReference>
<organism evidence="6">
    <name type="scientific">Rhizopus microsporus var. microsporus</name>
    <dbReference type="NCBI Taxonomy" id="86635"/>
    <lineage>
        <taxon>Eukaryota</taxon>
        <taxon>Fungi</taxon>
        <taxon>Fungi incertae sedis</taxon>
        <taxon>Mucoromycota</taxon>
        <taxon>Mucoromycotina</taxon>
        <taxon>Mucoromycetes</taxon>
        <taxon>Mucorales</taxon>
        <taxon>Mucorineae</taxon>
        <taxon>Rhizopodaceae</taxon>
        <taxon>Rhizopus</taxon>
    </lineage>
</organism>
<evidence type="ECO:0000256" key="2">
    <source>
        <dbReference type="PROSITE-ProRule" id="PRU00176"/>
    </source>
</evidence>
<dbReference type="Pfam" id="PF00076">
    <property type="entry name" value="RRM_1"/>
    <property type="match status" value="1"/>
</dbReference>
<dbReference type="PROSITE" id="PS50102">
    <property type="entry name" value="RRM"/>
    <property type="match status" value="1"/>
</dbReference>
<proteinExistence type="predicted"/>
<dbReference type="SUPFAM" id="SSF54427">
    <property type="entry name" value="NTF2-like"/>
    <property type="match status" value="1"/>
</dbReference>
<name>A0A1X0R090_RHIZD</name>
<dbReference type="GO" id="GO:0034517">
    <property type="term" value="P:ribophagy"/>
    <property type="evidence" value="ECO:0007669"/>
    <property type="project" value="TreeGrafter"/>
</dbReference>
<feature type="compositionally biased region" description="Basic and acidic residues" evidence="3">
    <location>
        <begin position="257"/>
        <end position="274"/>
    </location>
</feature>
<dbReference type="GO" id="GO:0016579">
    <property type="term" value="P:protein deubiquitination"/>
    <property type="evidence" value="ECO:0007669"/>
    <property type="project" value="TreeGrafter"/>
</dbReference>
<dbReference type="SMART" id="SM00360">
    <property type="entry name" value="RRM"/>
    <property type="match status" value="1"/>
</dbReference>
<evidence type="ECO:0000313" key="6">
    <source>
        <dbReference type="EMBL" id="ORE05445.1"/>
    </source>
</evidence>
<dbReference type="GO" id="GO:0003729">
    <property type="term" value="F:mRNA binding"/>
    <property type="evidence" value="ECO:0007669"/>
    <property type="project" value="TreeGrafter"/>
</dbReference>
<dbReference type="PROSITE" id="PS50177">
    <property type="entry name" value="NTF2_DOMAIN"/>
    <property type="match status" value="1"/>
</dbReference>
<dbReference type="Gene3D" id="3.30.70.330">
    <property type="match status" value="1"/>
</dbReference>
<sequence length="524" mass="57963">MANSGTQTASKEVHTNSNATSTTATQSSQDVGLIFVREYYTFLNKKPNRLHAFYNKDSLFVRGDEGTVTETARGQEEIRKKIEECKFEDCKVLVTQVDSQLSANDGILIHVLGEMCNQNGPSQKFSQTFFLATQPNGYYVLNDIFRFLKDEVEIDYYTCEEEEPAKKPTSVPTPAPATTAPATTTTTTTAEAPEVVKKEEEPEKEELKKDEQETKKVDIAVDENKKTETEQQQPVTASPIPSKVPTTVTPPPTPAPVKDETAVDEKKKKPESKQPNKPQQKQQQQQQQQQEKETEKPTKPAAPKTWANLTAAAAVATGPTTAATTTTSTANNIIPTPATPPSTEASATPVPVAAPSPVVANSEKPAQQQQHQQHQQHQQNKQTPRNKDAITQIFVKQVYDNITEDQLREAFSKIGPVKHINISRPRNCAFVEFASPETVQKALAQHKVTVQGGNIVLAEERRFNSSNNQSGNRFNNSNQGRGQNYNSNFDRRPNSHRRQGQNARNNQSNAKQSRGTTATTNAQK</sequence>
<feature type="compositionally biased region" description="Low complexity" evidence="3">
    <location>
        <begin position="275"/>
        <end position="289"/>
    </location>
</feature>
<evidence type="ECO:0000256" key="1">
    <source>
        <dbReference type="ARBA" id="ARBA00022884"/>
    </source>
</evidence>
<feature type="domain" description="NTF2" evidence="5">
    <location>
        <begin position="31"/>
        <end position="147"/>
    </location>
</feature>
<evidence type="ECO:0000259" key="5">
    <source>
        <dbReference type="PROSITE" id="PS50177"/>
    </source>
</evidence>
<feature type="compositionally biased region" description="Low complexity" evidence="3">
    <location>
        <begin position="299"/>
        <end position="360"/>
    </location>
</feature>
<dbReference type="GO" id="GO:0005829">
    <property type="term" value="C:cytosol"/>
    <property type="evidence" value="ECO:0007669"/>
    <property type="project" value="TreeGrafter"/>
</dbReference>
<dbReference type="EMBL" id="KV921944">
    <property type="protein sequence ID" value="ORE05445.1"/>
    <property type="molecule type" value="Genomic_DNA"/>
</dbReference>
<dbReference type="InterPro" id="IPR012677">
    <property type="entry name" value="Nucleotide-bd_a/b_plait_sf"/>
</dbReference>
<dbReference type="OrthoDB" id="339151at2759"/>
<dbReference type="AlphaFoldDB" id="A0A1X0R090"/>
<feature type="compositionally biased region" description="Low complexity" evidence="3">
    <location>
        <begin position="367"/>
        <end position="379"/>
    </location>
</feature>
<dbReference type="Gene3D" id="3.10.450.50">
    <property type="match status" value="1"/>
</dbReference>
<reference evidence="6" key="1">
    <citation type="journal article" date="2016" name="Proc. Natl. Acad. Sci. U.S.A.">
        <title>Lipid metabolic changes in an early divergent fungus govern the establishment of a mutualistic symbiosis with endobacteria.</title>
        <authorList>
            <person name="Lastovetsky O.A."/>
            <person name="Gaspar M.L."/>
            <person name="Mondo S.J."/>
            <person name="LaButti K.M."/>
            <person name="Sandor L."/>
            <person name="Grigoriev I.V."/>
            <person name="Henry S.A."/>
            <person name="Pawlowska T.E."/>
        </authorList>
    </citation>
    <scope>NUCLEOTIDE SEQUENCE [LARGE SCALE GENOMIC DNA]</scope>
    <source>
        <strain evidence="6">ATCC 52814</strain>
    </source>
</reference>
<evidence type="ECO:0000256" key="3">
    <source>
        <dbReference type="SAM" id="MobiDB-lite"/>
    </source>
</evidence>
<dbReference type="InterPro" id="IPR032710">
    <property type="entry name" value="NTF2-like_dom_sf"/>
</dbReference>
<feature type="region of interest" description="Disordered" evidence="3">
    <location>
        <begin position="1"/>
        <end position="24"/>
    </location>
</feature>
<dbReference type="PANTHER" id="PTHR10693">
    <property type="entry name" value="RAS GTPASE-ACTIVATING PROTEIN-BINDING PROTEIN"/>
    <property type="match status" value="1"/>
</dbReference>
<dbReference type="GO" id="GO:1990861">
    <property type="term" value="C:Ubp3-Bre5 deubiquitination complex"/>
    <property type="evidence" value="ECO:0007669"/>
    <property type="project" value="TreeGrafter"/>
</dbReference>
<dbReference type="InterPro" id="IPR000504">
    <property type="entry name" value="RRM_dom"/>
</dbReference>
<feature type="region of interest" description="Disordered" evidence="3">
    <location>
        <begin position="461"/>
        <end position="524"/>
    </location>
</feature>
<dbReference type="InterPro" id="IPR018222">
    <property type="entry name" value="Nuclear_transport_factor_2_euk"/>
</dbReference>
<dbReference type="SUPFAM" id="SSF54928">
    <property type="entry name" value="RNA-binding domain, RBD"/>
    <property type="match status" value="1"/>
</dbReference>
<dbReference type="InterPro" id="IPR002075">
    <property type="entry name" value="NTF2_dom"/>
</dbReference>
<dbReference type="FunFam" id="3.10.450.50:FF:000003">
    <property type="entry name" value="Nuclear transport factor 2 family protein"/>
    <property type="match status" value="1"/>
</dbReference>
<feature type="compositionally biased region" description="Low complexity" evidence="3">
    <location>
        <begin position="15"/>
        <end position="24"/>
    </location>
</feature>
<gene>
    <name evidence="6" type="ORF">BCV72DRAFT_336565</name>
</gene>
<feature type="compositionally biased region" description="Polar residues" evidence="3">
    <location>
        <begin position="500"/>
        <end position="524"/>
    </location>
</feature>
<dbReference type="CDD" id="cd00590">
    <property type="entry name" value="RRM_SF"/>
    <property type="match status" value="1"/>
</dbReference>
<feature type="region of interest" description="Disordered" evidence="3">
    <location>
        <begin position="161"/>
        <end position="386"/>
    </location>
</feature>